<sequence>MNIFDGHCDVLYRLKADRKLSFNKDNGLHITHEKLRKAGGKVQCFALFVSDDVPEESRFSAVLEMIDIFHREVIEPYDDMIFVKSKQDINSLKEGQTGALLTLEGCDAIGKDIIKLRTLFRLGVRSVGLTWNHANAAADGATEPRAGGLTGFGFEVVKENNRHKIWTDVSHLSERSFWDVIETADYPIASHSNVKALCDHPRNLTDKQIKALINKNSVMGITFVPDFLTDRSEANINDILRHVEHVCELGGENIIAFGSDFDGIERTPKELNTYSDYQKLAEACLKHYPEKLVRGFFFDHFYLALPQ</sequence>
<comment type="caution">
    <text evidence="1">The sequence shown here is derived from an EMBL/GenBank/DDBJ whole genome shotgun (WGS) entry which is preliminary data.</text>
</comment>
<protein>
    <submittedName>
        <fullName evidence="1">Dipeptidase</fullName>
    </submittedName>
</protein>
<dbReference type="Proteomes" id="UP001596505">
    <property type="component" value="Unassembled WGS sequence"/>
</dbReference>
<keyword evidence="2" id="KW-1185">Reference proteome</keyword>
<proteinExistence type="predicted"/>
<dbReference type="InterPro" id="IPR032466">
    <property type="entry name" value="Metal_Hydrolase"/>
</dbReference>
<dbReference type="PROSITE" id="PS51365">
    <property type="entry name" value="RENAL_DIPEPTIDASE_2"/>
    <property type="match status" value="1"/>
</dbReference>
<dbReference type="Gene3D" id="3.20.20.140">
    <property type="entry name" value="Metal-dependent hydrolases"/>
    <property type="match status" value="1"/>
</dbReference>
<gene>
    <name evidence="1" type="ORF">ACFQRG_06430</name>
</gene>
<accession>A0ABW2PTW4</accession>
<evidence type="ECO:0000313" key="2">
    <source>
        <dbReference type="Proteomes" id="UP001596505"/>
    </source>
</evidence>
<dbReference type="PANTHER" id="PTHR10443">
    <property type="entry name" value="MICROSOMAL DIPEPTIDASE"/>
    <property type="match status" value="1"/>
</dbReference>
<dbReference type="EMBL" id="JBHTCO010000004">
    <property type="protein sequence ID" value="MFC7392619.1"/>
    <property type="molecule type" value="Genomic_DNA"/>
</dbReference>
<dbReference type="SUPFAM" id="SSF51556">
    <property type="entry name" value="Metallo-dependent hydrolases"/>
    <property type="match status" value="1"/>
</dbReference>
<dbReference type="PANTHER" id="PTHR10443:SF12">
    <property type="entry name" value="DIPEPTIDASE"/>
    <property type="match status" value="1"/>
</dbReference>
<dbReference type="InterPro" id="IPR008257">
    <property type="entry name" value="Pept_M19"/>
</dbReference>
<dbReference type="CDD" id="cd01301">
    <property type="entry name" value="rDP_like"/>
    <property type="match status" value="1"/>
</dbReference>
<evidence type="ECO:0000313" key="1">
    <source>
        <dbReference type="EMBL" id="MFC7392619.1"/>
    </source>
</evidence>
<dbReference type="RefSeq" id="WP_380964890.1">
    <property type="nucleotide sequence ID" value="NZ_JBHTCO010000004.1"/>
</dbReference>
<organism evidence="1 2">
    <name type="scientific">Scopulibacillus cellulosilyticus</name>
    <dbReference type="NCBI Taxonomy" id="2665665"/>
    <lineage>
        <taxon>Bacteria</taxon>
        <taxon>Bacillati</taxon>
        <taxon>Bacillota</taxon>
        <taxon>Bacilli</taxon>
        <taxon>Bacillales</taxon>
        <taxon>Sporolactobacillaceae</taxon>
        <taxon>Scopulibacillus</taxon>
    </lineage>
</organism>
<dbReference type="Pfam" id="PF01244">
    <property type="entry name" value="Peptidase_M19"/>
    <property type="match status" value="1"/>
</dbReference>
<name>A0ABW2PTW4_9BACL</name>
<reference evidence="2" key="1">
    <citation type="journal article" date="2019" name="Int. J. Syst. Evol. Microbiol.">
        <title>The Global Catalogue of Microorganisms (GCM) 10K type strain sequencing project: providing services to taxonomists for standard genome sequencing and annotation.</title>
        <authorList>
            <consortium name="The Broad Institute Genomics Platform"/>
            <consortium name="The Broad Institute Genome Sequencing Center for Infectious Disease"/>
            <person name="Wu L."/>
            <person name="Ma J."/>
        </authorList>
    </citation>
    <scope>NUCLEOTIDE SEQUENCE [LARGE SCALE GENOMIC DNA]</scope>
    <source>
        <strain evidence="2">CGMCC 1.16305</strain>
    </source>
</reference>